<dbReference type="Proteomes" id="UP000055060">
    <property type="component" value="Unassembled WGS sequence"/>
</dbReference>
<dbReference type="InterPro" id="IPR003593">
    <property type="entry name" value="AAA+_ATPase"/>
</dbReference>
<dbReference type="InterPro" id="IPR017911">
    <property type="entry name" value="MacB-like_ATP-bd"/>
</dbReference>
<evidence type="ECO:0000313" key="5">
    <source>
        <dbReference type="EMBL" id="GAP12912.1"/>
    </source>
</evidence>
<evidence type="ECO:0000256" key="1">
    <source>
        <dbReference type="ARBA" id="ARBA00022448"/>
    </source>
</evidence>
<dbReference type="InterPro" id="IPR003439">
    <property type="entry name" value="ABC_transporter-like_ATP-bd"/>
</dbReference>
<dbReference type="EMBL" id="DF967972">
    <property type="protein sequence ID" value="GAP12912.1"/>
    <property type="molecule type" value="Genomic_DNA"/>
</dbReference>
<name>A0A0S7BDJ7_9CHLR</name>
<dbReference type="PROSITE" id="PS50893">
    <property type="entry name" value="ABC_TRANSPORTER_2"/>
    <property type="match status" value="1"/>
</dbReference>
<dbReference type="GO" id="GO:0005886">
    <property type="term" value="C:plasma membrane"/>
    <property type="evidence" value="ECO:0007669"/>
    <property type="project" value="TreeGrafter"/>
</dbReference>
<dbReference type="PANTHER" id="PTHR24220">
    <property type="entry name" value="IMPORT ATP-BINDING PROTEIN"/>
    <property type="match status" value="1"/>
</dbReference>
<dbReference type="InterPro" id="IPR017871">
    <property type="entry name" value="ABC_transporter-like_CS"/>
</dbReference>
<feature type="domain" description="ABC transporter" evidence="4">
    <location>
        <begin position="8"/>
        <end position="246"/>
    </location>
</feature>
<dbReference type="GO" id="GO:0022857">
    <property type="term" value="F:transmembrane transporter activity"/>
    <property type="evidence" value="ECO:0007669"/>
    <property type="project" value="TreeGrafter"/>
</dbReference>
<dbReference type="InterPro" id="IPR015854">
    <property type="entry name" value="ABC_transpr_LolD-like"/>
</dbReference>
<evidence type="ECO:0000313" key="6">
    <source>
        <dbReference type="Proteomes" id="UP000055060"/>
    </source>
</evidence>
<dbReference type="SMART" id="SM00382">
    <property type="entry name" value="AAA"/>
    <property type="match status" value="1"/>
</dbReference>
<dbReference type="FunFam" id="3.40.50.300:FF:000032">
    <property type="entry name" value="Export ABC transporter ATP-binding protein"/>
    <property type="match status" value="1"/>
</dbReference>
<keyword evidence="3" id="KW-0067">ATP-binding</keyword>
<protein>
    <submittedName>
        <fullName evidence="5">ABC-type antimicrobial peptide transport system, ATPase component</fullName>
    </submittedName>
</protein>
<dbReference type="InterPro" id="IPR027417">
    <property type="entry name" value="P-loop_NTPase"/>
</dbReference>
<proteinExistence type="predicted"/>
<dbReference type="Pfam" id="PF00005">
    <property type="entry name" value="ABC_tran"/>
    <property type="match status" value="1"/>
</dbReference>
<accession>A0A0S7BDJ7</accession>
<dbReference type="GO" id="GO:0098796">
    <property type="term" value="C:membrane protein complex"/>
    <property type="evidence" value="ECO:0007669"/>
    <property type="project" value="UniProtKB-ARBA"/>
</dbReference>
<reference evidence="5" key="1">
    <citation type="submission" date="2015-07" db="EMBL/GenBank/DDBJ databases">
        <title>Draft Genome Sequences of Anaerolinea thermolimosa IMO-1, Bellilinea caldifistulae GOMI-1, Leptolinea tardivitalis YMTK-2, Levilinea saccharolytica KIBI-1,Longilinea arvoryzae KOME-1, Previously Described as Members of the Anaerolineaceae (Chloroflexi).</title>
        <authorList>
            <person name="Sekiguchi Y."/>
            <person name="Ohashi A."/>
            <person name="Matsuura N."/>
            <person name="Tourlousse M.D."/>
        </authorList>
    </citation>
    <scope>NUCLEOTIDE SEQUENCE [LARGE SCALE GENOMIC DNA]</scope>
    <source>
        <strain evidence="5">KOME-1</strain>
    </source>
</reference>
<evidence type="ECO:0000259" key="4">
    <source>
        <dbReference type="PROSITE" id="PS50893"/>
    </source>
</evidence>
<evidence type="ECO:0000256" key="2">
    <source>
        <dbReference type="ARBA" id="ARBA00022741"/>
    </source>
</evidence>
<dbReference type="PROSITE" id="PS00211">
    <property type="entry name" value="ABC_TRANSPORTER_1"/>
    <property type="match status" value="1"/>
</dbReference>
<dbReference type="Gene3D" id="3.40.50.300">
    <property type="entry name" value="P-loop containing nucleotide triphosphate hydrolases"/>
    <property type="match status" value="1"/>
</dbReference>
<dbReference type="RefSeq" id="WP_075072295.1">
    <property type="nucleotide sequence ID" value="NZ_DF967972.1"/>
</dbReference>
<dbReference type="STRING" id="360412.LARV_00652"/>
<keyword evidence="2" id="KW-0547">Nucleotide-binding</keyword>
<dbReference type="CDD" id="cd03255">
    <property type="entry name" value="ABC_MJ0796_LolCDE_FtsE"/>
    <property type="match status" value="1"/>
</dbReference>
<keyword evidence="1" id="KW-0813">Transport</keyword>
<dbReference type="PANTHER" id="PTHR24220:SF86">
    <property type="entry name" value="ABC TRANSPORTER ABCH.1"/>
    <property type="match status" value="1"/>
</dbReference>
<gene>
    <name evidence="5" type="ORF">LARV_00652</name>
</gene>
<dbReference type="GO" id="GO:0016887">
    <property type="term" value="F:ATP hydrolysis activity"/>
    <property type="evidence" value="ECO:0007669"/>
    <property type="project" value="InterPro"/>
</dbReference>
<evidence type="ECO:0000256" key="3">
    <source>
        <dbReference type="ARBA" id="ARBA00022840"/>
    </source>
</evidence>
<keyword evidence="6" id="KW-1185">Reference proteome</keyword>
<dbReference type="GO" id="GO:0005524">
    <property type="term" value="F:ATP binding"/>
    <property type="evidence" value="ECO:0007669"/>
    <property type="project" value="UniProtKB-KW"/>
</dbReference>
<dbReference type="OrthoDB" id="9804270at2"/>
<organism evidence="5">
    <name type="scientific">Longilinea arvoryzae</name>
    <dbReference type="NCBI Taxonomy" id="360412"/>
    <lineage>
        <taxon>Bacteria</taxon>
        <taxon>Bacillati</taxon>
        <taxon>Chloroflexota</taxon>
        <taxon>Anaerolineae</taxon>
        <taxon>Anaerolineales</taxon>
        <taxon>Anaerolineaceae</taxon>
        <taxon>Longilinea</taxon>
    </lineage>
</organism>
<dbReference type="SUPFAM" id="SSF52540">
    <property type="entry name" value="P-loop containing nucleoside triphosphate hydrolases"/>
    <property type="match status" value="1"/>
</dbReference>
<dbReference type="AlphaFoldDB" id="A0A0S7BDJ7"/>
<sequence>MTENNTFIQIRELHKNFTMGRNIVRALDGVDLDIPANSFTVVMGPSGSGKSTLLYLLGGLDRITSGSIRIDGQRLETMDENALAVYRRREVGFIFQSFNLISSMTALDNVSFPMRFAGISGRARKQRAVTLLKQVGLEKRANHRPTELSGGQQQRVAIARALVNDPRLILADEPTGNLDTGSGYAIMQLLSELHKDGRTVVVVTHDIRMSHFATHMLYLLDGKTVSEADYRAASEFNPFEIPAEEKTKEKA</sequence>